<dbReference type="AlphaFoldDB" id="A0A0J6S2N6"/>
<organism evidence="1 2">
    <name type="scientific">Methylobacterium aquaticum</name>
    <dbReference type="NCBI Taxonomy" id="270351"/>
    <lineage>
        <taxon>Bacteria</taxon>
        <taxon>Pseudomonadati</taxon>
        <taxon>Pseudomonadota</taxon>
        <taxon>Alphaproteobacteria</taxon>
        <taxon>Hyphomicrobiales</taxon>
        <taxon>Methylobacteriaceae</taxon>
        <taxon>Methylobacterium</taxon>
    </lineage>
</organism>
<evidence type="ECO:0000313" key="1">
    <source>
        <dbReference type="EMBL" id="KMO27778.1"/>
    </source>
</evidence>
<comment type="caution">
    <text evidence="1">The sequence shown here is derived from an EMBL/GenBank/DDBJ whole genome shotgun (WGS) entry which is preliminary data.</text>
</comment>
<dbReference type="OrthoDB" id="7871245at2"/>
<dbReference type="EMBL" id="LABX01000289">
    <property type="protein sequence ID" value="KMO27778.1"/>
    <property type="molecule type" value="Genomic_DNA"/>
</dbReference>
<dbReference type="RefSeq" id="WP_048467419.1">
    <property type="nucleotide sequence ID" value="NZ_JBNTQU010000001.1"/>
</dbReference>
<protein>
    <submittedName>
        <fullName evidence="1">Uncharacterized protein</fullName>
    </submittedName>
</protein>
<accession>A0A0J6S2N6</accession>
<reference evidence="1 2" key="1">
    <citation type="submission" date="2015-03" db="EMBL/GenBank/DDBJ databases">
        <title>Genome sequencing of Methylobacterium aquaticum DSM16371 type strain.</title>
        <authorList>
            <person name="Chaudhry V."/>
            <person name="Patil P.B."/>
        </authorList>
    </citation>
    <scope>NUCLEOTIDE SEQUENCE [LARGE SCALE GENOMIC DNA]</scope>
    <source>
        <strain evidence="1 2">DSM 16371</strain>
    </source>
</reference>
<dbReference type="PATRIC" id="fig|270351.6.peg.4333"/>
<name>A0A0J6S2N6_9HYPH</name>
<gene>
    <name evidence="1" type="ORF">VP06_29820</name>
</gene>
<evidence type="ECO:0000313" key="2">
    <source>
        <dbReference type="Proteomes" id="UP000035929"/>
    </source>
</evidence>
<dbReference type="Proteomes" id="UP000035929">
    <property type="component" value="Unassembled WGS sequence"/>
</dbReference>
<proteinExistence type="predicted"/>
<sequence length="81" mass="8958">MKVALAVAALSLVQPTHSWYPFECCSDQDCEPISDAVEVPGGYRTHGVFVPMAKVRPSQDGRYHWCHRGDTVFCFFAPLAG</sequence>